<accession>A0A182MYN3</accession>
<feature type="region of interest" description="Disordered" evidence="1">
    <location>
        <begin position="53"/>
        <end position="96"/>
    </location>
</feature>
<evidence type="ECO:0000313" key="2">
    <source>
        <dbReference type="EnsemblMetazoa" id="ADIR000488-PA"/>
    </source>
</evidence>
<protein>
    <submittedName>
        <fullName evidence="2">Uncharacterized protein</fullName>
    </submittedName>
</protein>
<evidence type="ECO:0000256" key="1">
    <source>
        <dbReference type="SAM" id="MobiDB-lite"/>
    </source>
</evidence>
<reference evidence="2" key="2">
    <citation type="submission" date="2020-05" db="UniProtKB">
        <authorList>
            <consortium name="EnsemblMetazoa"/>
        </authorList>
    </citation>
    <scope>IDENTIFICATION</scope>
    <source>
        <strain evidence="2">WRAIR2</strain>
    </source>
</reference>
<proteinExistence type="predicted"/>
<reference evidence="3" key="1">
    <citation type="submission" date="2013-03" db="EMBL/GenBank/DDBJ databases">
        <title>The Genome Sequence of Anopheles dirus WRAIR2.</title>
        <authorList>
            <consortium name="The Broad Institute Genomics Platform"/>
            <person name="Neafsey D.E."/>
            <person name="Walton C."/>
            <person name="Walker B."/>
            <person name="Young S.K."/>
            <person name="Zeng Q."/>
            <person name="Gargeya S."/>
            <person name="Fitzgerald M."/>
            <person name="Haas B."/>
            <person name="Abouelleil A."/>
            <person name="Allen A.W."/>
            <person name="Alvarado L."/>
            <person name="Arachchi H.M."/>
            <person name="Berlin A.M."/>
            <person name="Chapman S.B."/>
            <person name="Gainer-Dewar J."/>
            <person name="Goldberg J."/>
            <person name="Griggs A."/>
            <person name="Gujja S."/>
            <person name="Hansen M."/>
            <person name="Howarth C."/>
            <person name="Imamovic A."/>
            <person name="Ireland A."/>
            <person name="Larimer J."/>
            <person name="McCowan C."/>
            <person name="Murphy C."/>
            <person name="Pearson M."/>
            <person name="Poon T.W."/>
            <person name="Priest M."/>
            <person name="Roberts A."/>
            <person name="Saif S."/>
            <person name="Shea T."/>
            <person name="Sisk P."/>
            <person name="Sykes S."/>
            <person name="Wortman J."/>
            <person name="Nusbaum C."/>
            <person name="Birren B."/>
        </authorList>
    </citation>
    <scope>NUCLEOTIDE SEQUENCE [LARGE SCALE GENOMIC DNA]</scope>
    <source>
        <strain evidence="3">WRAIR2</strain>
    </source>
</reference>
<dbReference type="AlphaFoldDB" id="A0A182MYN3"/>
<sequence length="96" mass="10628">MLLRLHEADSLLLLYLCAPDAMLHGVRGGHHLSRDRARRVLRCVPQPRLGLGLHHNDFEQPPAESANARRLPGGKGINMGLLKVSTTMPPKPLRTL</sequence>
<evidence type="ECO:0000313" key="3">
    <source>
        <dbReference type="Proteomes" id="UP000075884"/>
    </source>
</evidence>
<name>A0A182MYN3_9DIPT</name>
<organism evidence="2 3">
    <name type="scientific">Anopheles dirus</name>
    <dbReference type="NCBI Taxonomy" id="7168"/>
    <lineage>
        <taxon>Eukaryota</taxon>
        <taxon>Metazoa</taxon>
        <taxon>Ecdysozoa</taxon>
        <taxon>Arthropoda</taxon>
        <taxon>Hexapoda</taxon>
        <taxon>Insecta</taxon>
        <taxon>Pterygota</taxon>
        <taxon>Neoptera</taxon>
        <taxon>Endopterygota</taxon>
        <taxon>Diptera</taxon>
        <taxon>Nematocera</taxon>
        <taxon>Culicoidea</taxon>
        <taxon>Culicidae</taxon>
        <taxon>Anophelinae</taxon>
        <taxon>Anopheles</taxon>
    </lineage>
</organism>
<dbReference type="Proteomes" id="UP000075884">
    <property type="component" value="Unassembled WGS sequence"/>
</dbReference>
<dbReference type="EnsemblMetazoa" id="ADIR000488-RA">
    <property type="protein sequence ID" value="ADIR000488-PA"/>
    <property type="gene ID" value="ADIR000488"/>
</dbReference>
<keyword evidence="3" id="KW-1185">Reference proteome</keyword>
<dbReference type="VEuPathDB" id="VectorBase:ADIR000488"/>